<protein>
    <submittedName>
        <fullName evidence="1">Uncharacterized protein</fullName>
    </submittedName>
</protein>
<dbReference type="EMBL" id="JADIKF010000033">
    <property type="protein sequence ID" value="MBM7128365.1"/>
    <property type="molecule type" value="Genomic_DNA"/>
</dbReference>
<reference evidence="1" key="1">
    <citation type="submission" date="2020-10" db="EMBL/GenBank/DDBJ databases">
        <title>Phylogeny of dyella-like bacteria.</title>
        <authorList>
            <person name="Fu J."/>
        </authorList>
    </citation>
    <scope>NUCLEOTIDE SEQUENCE</scope>
    <source>
        <strain evidence="1">DHON07</strain>
    </source>
</reference>
<keyword evidence="2" id="KW-1185">Reference proteome</keyword>
<name>A0ABS2KC42_9GAMM</name>
<sequence>MTTVFMAGSITIRHLDSLVEARIHNIVASGFQVVIGDADGADAAIQAYLNTAGSARVTVYCSGDSPRNNRGGWPVEVVATRHAKSSRAFFAAKDLRMADVADIGLMVWDTKSPGTLRNVIELLVRKKRAVIFLDADRTFKTITRVDQLEELVLCMPADARQNAERKIRLTSRGEELKHTQASTSP</sequence>
<comment type="caution">
    <text evidence="1">The sequence shown here is derived from an EMBL/GenBank/DDBJ whole genome shotgun (WGS) entry which is preliminary data.</text>
</comment>
<accession>A0ABS2KC42</accession>
<organism evidence="1 2">
    <name type="scientific">Dyella mobilis</name>
    <dbReference type="NCBI Taxonomy" id="1849582"/>
    <lineage>
        <taxon>Bacteria</taxon>
        <taxon>Pseudomonadati</taxon>
        <taxon>Pseudomonadota</taxon>
        <taxon>Gammaproteobacteria</taxon>
        <taxon>Lysobacterales</taxon>
        <taxon>Rhodanobacteraceae</taxon>
        <taxon>Dyella</taxon>
    </lineage>
</organism>
<proteinExistence type="predicted"/>
<evidence type="ECO:0000313" key="1">
    <source>
        <dbReference type="EMBL" id="MBM7128365.1"/>
    </source>
</evidence>
<gene>
    <name evidence="1" type="ORF">ISS99_02425</name>
</gene>
<evidence type="ECO:0000313" key="2">
    <source>
        <dbReference type="Proteomes" id="UP001430193"/>
    </source>
</evidence>
<dbReference type="RefSeq" id="WP_204629988.1">
    <property type="nucleotide sequence ID" value="NZ_BSOC01000009.1"/>
</dbReference>
<dbReference type="Proteomes" id="UP001430193">
    <property type="component" value="Unassembled WGS sequence"/>
</dbReference>